<name>A0A1G8EWE5_9RHOO</name>
<dbReference type="CDD" id="cd02947">
    <property type="entry name" value="TRX_family"/>
    <property type="match status" value="1"/>
</dbReference>
<dbReference type="Pfam" id="PF00085">
    <property type="entry name" value="Thioredoxin"/>
    <property type="match status" value="1"/>
</dbReference>
<dbReference type="InterPro" id="IPR036249">
    <property type="entry name" value="Thioredoxin-like_sf"/>
</dbReference>
<evidence type="ECO:0000256" key="2">
    <source>
        <dbReference type="SAM" id="SignalP"/>
    </source>
</evidence>
<dbReference type="InterPro" id="IPR013766">
    <property type="entry name" value="Thioredoxin_domain"/>
</dbReference>
<dbReference type="Proteomes" id="UP000198607">
    <property type="component" value="Unassembled WGS sequence"/>
</dbReference>
<dbReference type="PANTHER" id="PTHR10438:SF405">
    <property type="entry name" value="THIOREDOXIN DOMAIN-CONTAINING PROTEIN"/>
    <property type="match status" value="1"/>
</dbReference>
<dbReference type="STRING" id="83767.SAMN05660652_02214"/>
<feature type="signal peptide" evidence="2">
    <location>
        <begin position="1"/>
        <end position="22"/>
    </location>
</feature>
<gene>
    <name evidence="4" type="ORF">SAMN05660652_02214</name>
</gene>
<evidence type="ECO:0000313" key="4">
    <source>
        <dbReference type="EMBL" id="SDH74226.1"/>
    </source>
</evidence>
<organism evidence="4 5">
    <name type="scientific">Propionivibrio dicarboxylicus</name>
    <dbReference type="NCBI Taxonomy" id="83767"/>
    <lineage>
        <taxon>Bacteria</taxon>
        <taxon>Pseudomonadati</taxon>
        <taxon>Pseudomonadota</taxon>
        <taxon>Betaproteobacteria</taxon>
        <taxon>Rhodocyclales</taxon>
        <taxon>Rhodocyclaceae</taxon>
        <taxon>Propionivibrio</taxon>
    </lineage>
</organism>
<proteinExistence type="predicted"/>
<keyword evidence="2" id="KW-0732">Signal</keyword>
<accession>A0A1G8EWE5</accession>
<dbReference type="EMBL" id="FNCY01000008">
    <property type="protein sequence ID" value="SDH74226.1"/>
    <property type="molecule type" value="Genomic_DNA"/>
</dbReference>
<reference evidence="4 5" key="1">
    <citation type="submission" date="2016-10" db="EMBL/GenBank/DDBJ databases">
        <authorList>
            <person name="de Groot N.N."/>
        </authorList>
    </citation>
    <scope>NUCLEOTIDE SEQUENCE [LARGE SCALE GENOMIC DNA]</scope>
    <source>
        <strain evidence="4 5">DSM 5885</strain>
    </source>
</reference>
<evidence type="ECO:0000313" key="5">
    <source>
        <dbReference type="Proteomes" id="UP000198607"/>
    </source>
</evidence>
<dbReference type="PROSITE" id="PS51352">
    <property type="entry name" value="THIOREDOXIN_2"/>
    <property type="match status" value="1"/>
</dbReference>
<keyword evidence="5" id="KW-1185">Reference proteome</keyword>
<dbReference type="RefSeq" id="WP_091937565.1">
    <property type="nucleotide sequence ID" value="NZ_FNCY01000008.1"/>
</dbReference>
<dbReference type="AlphaFoldDB" id="A0A1G8EWE5"/>
<protein>
    <submittedName>
        <fullName evidence="4">Thiol-disulfide isomerase or thioredoxin</fullName>
    </submittedName>
</protein>
<evidence type="ECO:0000259" key="3">
    <source>
        <dbReference type="PROSITE" id="PS51352"/>
    </source>
</evidence>
<dbReference type="PANTHER" id="PTHR10438">
    <property type="entry name" value="THIOREDOXIN"/>
    <property type="match status" value="1"/>
</dbReference>
<evidence type="ECO:0000256" key="1">
    <source>
        <dbReference type="ARBA" id="ARBA00023284"/>
    </source>
</evidence>
<dbReference type="GO" id="GO:0015036">
    <property type="term" value="F:disulfide oxidoreductase activity"/>
    <property type="evidence" value="ECO:0007669"/>
    <property type="project" value="UniProtKB-ARBA"/>
</dbReference>
<feature type="domain" description="Thioredoxin" evidence="3">
    <location>
        <begin position="7"/>
        <end position="129"/>
    </location>
</feature>
<keyword evidence="1" id="KW-0676">Redox-active center</keyword>
<dbReference type="Gene3D" id="3.40.30.10">
    <property type="entry name" value="Glutaredoxin"/>
    <property type="match status" value="1"/>
</dbReference>
<dbReference type="PROSITE" id="PS00194">
    <property type="entry name" value="THIOREDOXIN_1"/>
    <property type="match status" value="1"/>
</dbReference>
<dbReference type="InterPro" id="IPR050620">
    <property type="entry name" value="Thioredoxin_H-type-like"/>
</dbReference>
<dbReference type="OrthoDB" id="9798454at2"/>
<dbReference type="SUPFAM" id="SSF52833">
    <property type="entry name" value="Thioredoxin-like"/>
    <property type="match status" value="1"/>
</dbReference>
<keyword evidence="4" id="KW-0413">Isomerase</keyword>
<sequence length="129" mass="14081">MKLIKSSLLALSLLASASMTLAGEIKTYDQKTFDALTQAGKPVLLHIHATWCPTCKTQIPIVSDLMGQPAYKDVTTLMIDFDTSKPLLKTYKVTMQSTLIGYKGTKEVARSVGDTSRDGIEKLVKSTVQ</sequence>
<dbReference type="InterPro" id="IPR017937">
    <property type="entry name" value="Thioredoxin_CS"/>
</dbReference>
<feature type="chain" id="PRO_5011747105" evidence="2">
    <location>
        <begin position="23"/>
        <end position="129"/>
    </location>
</feature>
<dbReference type="GO" id="GO:0016853">
    <property type="term" value="F:isomerase activity"/>
    <property type="evidence" value="ECO:0007669"/>
    <property type="project" value="UniProtKB-KW"/>
</dbReference>